<dbReference type="EMBL" id="JBHSPX010000003">
    <property type="protein sequence ID" value="MFC6062624.1"/>
    <property type="molecule type" value="Genomic_DNA"/>
</dbReference>
<evidence type="ECO:0000259" key="3">
    <source>
        <dbReference type="PROSITE" id="PS50977"/>
    </source>
</evidence>
<keyword evidence="5" id="KW-1185">Reference proteome</keyword>
<feature type="domain" description="HTH tetR-type" evidence="3">
    <location>
        <begin position="11"/>
        <end position="71"/>
    </location>
</feature>
<dbReference type="InterPro" id="IPR036271">
    <property type="entry name" value="Tet_transcr_reg_TetR-rel_C_sf"/>
</dbReference>
<dbReference type="Pfam" id="PF17931">
    <property type="entry name" value="TetR_C_23"/>
    <property type="match status" value="1"/>
</dbReference>
<dbReference type="RefSeq" id="WP_051862218.1">
    <property type="nucleotide sequence ID" value="NZ_JBHSPX010000003.1"/>
</dbReference>
<reference evidence="5" key="1">
    <citation type="journal article" date="2019" name="Int. J. Syst. Evol. Microbiol.">
        <title>The Global Catalogue of Microorganisms (GCM) 10K type strain sequencing project: providing services to taxonomists for standard genome sequencing and annotation.</title>
        <authorList>
            <consortium name="The Broad Institute Genomics Platform"/>
            <consortium name="The Broad Institute Genome Sequencing Center for Infectious Disease"/>
            <person name="Wu L."/>
            <person name="Ma J."/>
        </authorList>
    </citation>
    <scope>NUCLEOTIDE SEQUENCE [LARGE SCALE GENOMIC DNA]</scope>
    <source>
        <strain evidence="5">CGMCC 1.15180</strain>
    </source>
</reference>
<name>A0ABW1MHG3_9ACTN</name>
<evidence type="ECO:0000313" key="5">
    <source>
        <dbReference type="Proteomes" id="UP001596139"/>
    </source>
</evidence>
<proteinExistence type="predicted"/>
<dbReference type="Gene3D" id="1.10.357.10">
    <property type="entry name" value="Tetracycline Repressor, domain 2"/>
    <property type="match status" value="1"/>
</dbReference>
<dbReference type="PANTHER" id="PTHR30055:SF146">
    <property type="entry name" value="HTH-TYPE TRANSCRIPTIONAL DUAL REGULATOR CECR"/>
    <property type="match status" value="1"/>
</dbReference>
<accession>A0ABW1MHG3</accession>
<dbReference type="SUPFAM" id="SSF48498">
    <property type="entry name" value="Tetracyclin repressor-like, C-terminal domain"/>
    <property type="match status" value="1"/>
</dbReference>
<dbReference type="PROSITE" id="PS50977">
    <property type="entry name" value="HTH_TETR_2"/>
    <property type="match status" value="1"/>
</dbReference>
<dbReference type="PROSITE" id="PS01081">
    <property type="entry name" value="HTH_TETR_1"/>
    <property type="match status" value="1"/>
</dbReference>
<dbReference type="InterPro" id="IPR009057">
    <property type="entry name" value="Homeodomain-like_sf"/>
</dbReference>
<gene>
    <name evidence="4" type="ORF">ACFP4F_08680</name>
</gene>
<dbReference type="PANTHER" id="PTHR30055">
    <property type="entry name" value="HTH-TYPE TRANSCRIPTIONAL REGULATOR RUTR"/>
    <property type="match status" value="1"/>
</dbReference>
<evidence type="ECO:0000256" key="2">
    <source>
        <dbReference type="PROSITE-ProRule" id="PRU00335"/>
    </source>
</evidence>
<organism evidence="4 5">
    <name type="scientific">Streptomyces ochraceiscleroticus</name>
    <dbReference type="NCBI Taxonomy" id="47761"/>
    <lineage>
        <taxon>Bacteria</taxon>
        <taxon>Bacillati</taxon>
        <taxon>Actinomycetota</taxon>
        <taxon>Actinomycetes</taxon>
        <taxon>Kitasatosporales</taxon>
        <taxon>Streptomycetaceae</taxon>
        <taxon>Streptomyces</taxon>
    </lineage>
</organism>
<feature type="DNA-binding region" description="H-T-H motif" evidence="2">
    <location>
        <begin position="34"/>
        <end position="53"/>
    </location>
</feature>
<evidence type="ECO:0000256" key="1">
    <source>
        <dbReference type="ARBA" id="ARBA00023125"/>
    </source>
</evidence>
<dbReference type="PRINTS" id="PR00455">
    <property type="entry name" value="HTHTETR"/>
</dbReference>
<dbReference type="Pfam" id="PF00440">
    <property type="entry name" value="TetR_N"/>
    <property type="match status" value="1"/>
</dbReference>
<dbReference type="InterPro" id="IPR041673">
    <property type="entry name" value="TetR_C_23"/>
</dbReference>
<dbReference type="Proteomes" id="UP001596139">
    <property type="component" value="Unassembled WGS sequence"/>
</dbReference>
<dbReference type="InterPro" id="IPR023772">
    <property type="entry name" value="DNA-bd_HTH_TetR-type_CS"/>
</dbReference>
<protein>
    <submittedName>
        <fullName evidence="4">TetR family transcriptional regulator</fullName>
    </submittedName>
</protein>
<sequence>MDDAKQVSRGEQTRALILATAMRLFEERGYDRTTMRAIAQEAGVSTGNAYYYFASKEHLVQGFYDRIAAEHAAAARAVLATETGLAERIRGVLLAWLDVAAPYHRFATQFFKNAADPDSPLSPFSEESRGPREAAVALHREVLAGAGVKAAPELADQLPRLLWLHQMGLVLFWVYDRSPDCARSRALAARTAPLIARAVAASRYRVLRPLVRELTDLLDDFLTPGRRR</sequence>
<dbReference type="InterPro" id="IPR050109">
    <property type="entry name" value="HTH-type_TetR-like_transc_reg"/>
</dbReference>
<keyword evidence="1 2" id="KW-0238">DNA-binding</keyword>
<dbReference type="InterPro" id="IPR001647">
    <property type="entry name" value="HTH_TetR"/>
</dbReference>
<comment type="caution">
    <text evidence="4">The sequence shown here is derived from an EMBL/GenBank/DDBJ whole genome shotgun (WGS) entry which is preliminary data.</text>
</comment>
<dbReference type="SUPFAM" id="SSF46689">
    <property type="entry name" value="Homeodomain-like"/>
    <property type="match status" value="1"/>
</dbReference>
<evidence type="ECO:0000313" key="4">
    <source>
        <dbReference type="EMBL" id="MFC6062624.1"/>
    </source>
</evidence>